<reference evidence="3 4" key="1">
    <citation type="submission" date="2022-03" db="EMBL/GenBank/DDBJ databases">
        <title>Novel taxa within the pig intestine.</title>
        <authorList>
            <person name="Wylensek D."/>
            <person name="Bishof K."/>
            <person name="Afrizal A."/>
            <person name="Clavel T."/>
        </authorList>
    </citation>
    <scope>NUCLEOTIDE SEQUENCE [LARGE SCALE GENOMIC DNA]</scope>
    <source>
        <strain evidence="3 4">CLA-KB-P133</strain>
    </source>
</reference>
<accession>A0AB35U6Y4</accession>
<dbReference type="Proteomes" id="UP001286174">
    <property type="component" value="Unassembled WGS sequence"/>
</dbReference>
<dbReference type="InterPro" id="IPR036397">
    <property type="entry name" value="RNaseH_sf"/>
</dbReference>
<dbReference type="RefSeq" id="WP_370596772.1">
    <property type="nucleotide sequence ID" value="NZ_JALBUR010000068.1"/>
</dbReference>
<evidence type="ECO:0000313" key="4">
    <source>
        <dbReference type="Proteomes" id="UP001286174"/>
    </source>
</evidence>
<dbReference type="AlphaFoldDB" id="A0AB35U6Y4"/>
<evidence type="ECO:0000259" key="2">
    <source>
        <dbReference type="PROSITE" id="PS50994"/>
    </source>
</evidence>
<evidence type="ECO:0000256" key="1">
    <source>
        <dbReference type="ARBA" id="ARBA00009277"/>
    </source>
</evidence>
<comment type="similarity">
    <text evidence="1">Belongs to the transposase IS21/IS408/IS1162 family.</text>
</comment>
<dbReference type="InterPro" id="IPR054353">
    <property type="entry name" value="IstA-like_C"/>
</dbReference>
<protein>
    <submittedName>
        <fullName evidence="3">IS21 family transposase</fullName>
    </submittedName>
</protein>
<dbReference type="Gene3D" id="3.30.420.10">
    <property type="entry name" value="Ribonuclease H-like superfamily/Ribonuclease H"/>
    <property type="match status" value="1"/>
</dbReference>
<sequence length="517" mass="60241">MQNYTTIMGIIRMRQQGLSYRQCHDRFKVGNSTITLLMARYQDLGLSLTDLEKMDPQKVVQAFYPPNEKRRKDVPLPDFKKIHERLMEKGSKANLFFLWTEYKQDNPNGYQYSQFAEYYHRYVEQNFGSQDVSMAVERIPGEKVFIDWVGDQPEIIMNPESGELQKVHVFVTTVGVSSYLFAELFPNEQLPNFMKGTNDALAFYDAVPKYLVPDNAATAVTKHTKDVLLINSTYQDLESFYDTIILPPPAYKPKGKPTVEKHVQLLETWLLEKLKENVYSSFASANEACKKIIADINDRKPTGWEHSRKEMFELYDKPQMKKLSDGAFTTCDYVAFDHIPANYHLPYDGHYYSVLYTYYNRPAILKATMTEIRICDENNRLLCTHPRSYKKFPKYITNDEHMSPEHRFYKEVNMHDGDYYRRWASAIGKDMFTLIDTVLHSSKHEEQSYNSCNGILHMCDGKSKVIVNMAARKCIELNSCKYSYFKRILNDILNNGGRPSGDSLPEHKNIRGKDFYK</sequence>
<name>A0AB35U6Y4_9FIRM</name>
<gene>
    <name evidence="3" type="primary">istA</name>
    <name evidence="3" type="ORF">MOZ60_11385</name>
</gene>
<evidence type="ECO:0000313" key="3">
    <source>
        <dbReference type="EMBL" id="MDX8420679.1"/>
    </source>
</evidence>
<comment type="caution">
    <text evidence="3">The sequence shown here is derived from an EMBL/GenBank/DDBJ whole genome shotgun (WGS) entry which is preliminary data.</text>
</comment>
<dbReference type="Pfam" id="PF22483">
    <property type="entry name" value="Mu-transpos_C_2"/>
    <property type="match status" value="1"/>
</dbReference>
<dbReference type="NCBIfam" id="NF033546">
    <property type="entry name" value="transpos_IS21"/>
    <property type="match status" value="1"/>
</dbReference>
<proteinExistence type="inferred from homology"/>
<feature type="domain" description="Integrase catalytic" evidence="2">
    <location>
        <begin position="136"/>
        <end position="321"/>
    </location>
</feature>
<dbReference type="PROSITE" id="PS50994">
    <property type="entry name" value="INTEGRASE"/>
    <property type="match status" value="1"/>
</dbReference>
<dbReference type="InterPro" id="IPR001584">
    <property type="entry name" value="Integrase_cat-core"/>
</dbReference>
<dbReference type="PANTHER" id="PTHR35004:SF8">
    <property type="entry name" value="TRANSPOSASE RV3428C-RELATED"/>
    <property type="match status" value="1"/>
</dbReference>
<dbReference type="GO" id="GO:0003676">
    <property type="term" value="F:nucleic acid binding"/>
    <property type="evidence" value="ECO:0007669"/>
    <property type="project" value="InterPro"/>
</dbReference>
<dbReference type="PANTHER" id="PTHR35004">
    <property type="entry name" value="TRANSPOSASE RV3428C-RELATED"/>
    <property type="match status" value="1"/>
</dbReference>
<organism evidence="3 4">
    <name type="scientific">Grylomicrobium aquisgranensis</name>
    <dbReference type="NCBI Taxonomy" id="2926318"/>
    <lineage>
        <taxon>Bacteria</taxon>
        <taxon>Bacillati</taxon>
        <taxon>Bacillota</taxon>
        <taxon>Erysipelotrichia</taxon>
        <taxon>Erysipelotrichales</taxon>
        <taxon>Erysipelotrichaceae</taxon>
        <taxon>Grylomicrobium</taxon>
    </lineage>
</organism>
<keyword evidence="4" id="KW-1185">Reference proteome</keyword>
<dbReference type="GO" id="GO:0015074">
    <property type="term" value="P:DNA integration"/>
    <property type="evidence" value="ECO:0007669"/>
    <property type="project" value="InterPro"/>
</dbReference>
<dbReference type="EMBL" id="JALBUR010000068">
    <property type="protein sequence ID" value="MDX8420679.1"/>
    <property type="molecule type" value="Genomic_DNA"/>
</dbReference>